<dbReference type="AlphaFoldDB" id="A0A7R9P6K9"/>
<evidence type="ECO:0000313" key="2">
    <source>
        <dbReference type="EMBL" id="CAD7571625.1"/>
    </source>
</evidence>
<protein>
    <submittedName>
        <fullName evidence="2">(California timema) hypothetical protein</fullName>
    </submittedName>
</protein>
<accession>A0A7R9P6K9</accession>
<keyword evidence="1" id="KW-0472">Membrane</keyword>
<reference evidence="2" key="1">
    <citation type="submission" date="2020-11" db="EMBL/GenBank/DDBJ databases">
        <authorList>
            <person name="Tran Van P."/>
        </authorList>
    </citation>
    <scope>NUCLEOTIDE SEQUENCE</scope>
</reference>
<proteinExistence type="predicted"/>
<keyword evidence="1" id="KW-0812">Transmembrane</keyword>
<gene>
    <name evidence="2" type="ORF">TCMB3V08_LOCUS4295</name>
</gene>
<organism evidence="2">
    <name type="scientific">Timema californicum</name>
    <name type="common">California timema</name>
    <name type="synonym">Walking stick</name>
    <dbReference type="NCBI Taxonomy" id="61474"/>
    <lineage>
        <taxon>Eukaryota</taxon>
        <taxon>Metazoa</taxon>
        <taxon>Ecdysozoa</taxon>
        <taxon>Arthropoda</taxon>
        <taxon>Hexapoda</taxon>
        <taxon>Insecta</taxon>
        <taxon>Pterygota</taxon>
        <taxon>Neoptera</taxon>
        <taxon>Polyneoptera</taxon>
        <taxon>Phasmatodea</taxon>
        <taxon>Timematodea</taxon>
        <taxon>Timematoidea</taxon>
        <taxon>Timematidae</taxon>
        <taxon>Timema</taxon>
    </lineage>
</organism>
<feature type="transmembrane region" description="Helical" evidence="1">
    <location>
        <begin position="197"/>
        <end position="214"/>
    </location>
</feature>
<evidence type="ECO:0000256" key="1">
    <source>
        <dbReference type="SAM" id="Phobius"/>
    </source>
</evidence>
<name>A0A7R9P6K9_TIMCA</name>
<dbReference type="EMBL" id="OE180613">
    <property type="protein sequence ID" value="CAD7571625.1"/>
    <property type="molecule type" value="Genomic_DNA"/>
</dbReference>
<keyword evidence="1" id="KW-1133">Transmembrane helix</keyword>
<sequence>MGQVSRLFSDCLAQGFNPSFTVSPRRAEGEWNLFSKNHPQRTRLGSKPYFSVFGSLVQHETIALDHTAIVTGSEPAFAWRESGKPFRKNQPPVHPTEIRTSISPSSTVELNTTSVLAYYATEAVSSTVGSVRLKACTAIRNSWKLIVTSAFSLGYLKVDNIVEGIATKAGHDQAVSPCVATIHQPPEFLMSRKATKLTLACLLILLTVLLVWTYCVVHDTHGNVNTYSSGESVLLRQRHWRGTVLQPLQRESAKNHNGETTISSGGGGGMKSWIMDQESRFASSV</sequence>